<reference evidence="2" key="1">
    <citation type="journal article" date="2022" name="Int. J. Mol. Sci.">
        <title>Draft Genome of Tanacetum Coccineum: Genomic Comparison of Closely Related Tanacetum-Family Plants.</title>
        <authorList>
            <person name="Yamashiro T."/>
            <person name="Shiraishi A."/>
            <person name="Nakayama K."/>
            <person name="Satake H."/>
        </authorList>
    </citation>
    <scope>NUCLEOTIDE SEQUENCE</scope>
</reference>
<evidence type="ECO:0000313" key="2">
    <source>
        <dbReference type="EMBL" id="GJT20287.1"/>
    </source>
</evidence>
<keyword evidence="3" id="KW-1185">Reference proteome</keyword>
<dbReference type="Proteomes" id="UP001151760">
    <property type="component" value="Unassembled WGS sequence"/>
</dbReference>
<accession>A0ABQ5C1S0</accession>
<dbReference type="PANTHER" id="PTHR11439:SF495">
    <property type="entry name" value="REVERSE TRANSCRIPTASE, RNA-DEPENDENT DNA POLYMERASE-RELATED"/>
    <property type="match status" value="1"/>
</dbReference>
<evidence type="ECO:0000313" key="3">
    <source>
        <dbReference type="Proteomes" id="UP001151760"/>
    </source>
</evidence>
<dbReference type="CDD" id="cd09272">
    <property type="entry name" value="RNase_HI_RT_Ty1"/>
    <property type="match status" value="1"/>
</dbReference>
<evidence type="ECO:0000256" key="1">
    <source>
        <dbReference type="SAM" id="MobiDB-lite"/>
    </source>
</evidence>
<reference evidence="2" key="2">
    <citation type="submission" date="2022-01" db="EMBL/GenBank/DDBJ databases">
        <authorList>
            <person name="Yamashiro T."/>
            <person name="Shiraishi A."/>
            <person name="Satake H."/>
            <person name="Nakayama K."/>
        </authorList>
    </citation>
    <scope>NUCLEOTIDE SEQUENCE</scope>
</reference>
<organism evidence="2 3">
    <name type="scientific">Tanacetum coccineum</name>
    <dbReference type="NCBI Taxonomy" id="301880"/>
    <lineage>
        <taxon>Eukaryota</taxon>
        <taxon>Viridiplantae</taxon>
        <taxon>Streptophyta</taxon>
        <taxon>Embryophyta</taxon>
        <taxon>Tracheophyta</taxon>
        <taxon>Spermatophyta</taxon>
        <taxon>Magnoliopsida</taxon>
        <taxon>eudicotyledons</taxon>
        <taxon>Gunneridae</taxon>
        <taxon>Pentapetalae</taxon>
        <taxon>asterids</taxon>
        <taxon>campanulids</taxon>
        <taxon>Asterales</taxon>
        <taxon>Asteraceae</taxon>
        <taxon>Asteroideae</taxon>
        <taxon>Anthemideae</taxon>
        <taxon>Anthemidinae</taxon>
        <taxon>Tanacetum</taxon>
    </lineage>
</organism>
<name>A0ABQ5C1S0_9ASTR</name>
<gene>
    <name evidence="2" type="ORF">Tco_0890224</name>
</gene>
<dbReference type="PANTHER" id="PTHR11439">
    <property type="entry name" value="GAG-POL-RELATED RETROTRANSPOSON"/>
    <property type="match status" value="1"/>
</dbReference>
<dbReference type="EMBL" id="BQNB010013789">
    <property type="protein sequence ID" value="GJT20287.1"/>
    <property type="molecule type" value="Genomic_DNA"/>
</dbReference>
<comment type="caution">
    <text evidence="2">The sequence shown here is derived from an EMBL/GenBank/DDBJ whole genome shotgun (WGS) entry which is preliminary data.</text>
</comment>
<proteinExistence type="predicted"/>
<protein>
    <submittedName>
        <fullName evidence="2">Uncharacterized protein</fullName>
    </submittedName>
</protein>
<feature type="region of interest" description="Disordered" evidence="1">
    <location>
        <begin position="371"/>
        <end position="413"/>
    </location>
</feature>
<sequence>MALHTAGRSRDKSPHLYGLIARRNFGTVNEGRDFMKSTKDEDGEDVDVHLYRSMIGSLMYLTSSRPDIMFSVCACSRFQVQPKVSHLNAVKRIFRYLKGRPKLGLWYPKDSPFILEAFSDSDYAGASLDRKSTTGGCQFLGSRLISWQCKKQTVVANSTTEAEYIAASHCCGQVLWIQNQMLDYGYNFMQTKIHVDNESAICVVKNPVYHSKTKHIEIRHHFIRDSYEKRLIEMVKIHTDNNVADLLTKAFDGRLMVYKCSGLYTSAIWIEVGRFERVLEQPIKPPLSEGHTSGNGEGMMEHQFELTANIPITPYDSPLLGGYTPGSDEGRLKLQELMTMCTKLSKQVLNLEKEKDAQAVEILRLKKRVKRLERQRNSSTSQPRRRKYRQVESSDDDLNKEDASKEGGGAVTRQSQCYAIAEMEIA</sequence>